<dbReference type="AlphaFoldDB" id="A0A9D1EPM0"/>
<dbReference type="PIRSF" id="PIRSF002811">
    <property type="entry name" value="DnaG"/>
    <property type="match status" value="1"/>
</dbReference>
<dbReference type="InterPro" id="IPR007693">
    <property type="entry name" value="DNA_helicase_DnaB-like_N"/>
</dbReference>
<dbReference type="InterPro" id="IPR034151">
    <property type="entry name" value="TOPRIM_DnaG_bac"/>
</dbReference>
<evidence type="ECO:0000256" key="9">
    <source>
        <dbReference type="ARBA" id="ARBA00022842"/>
    </source>
</evidence>
<dbReference type="PANTHER" id="PTHR30313">
    <property type="entry name" value="DNA PRIMASE"/>
    <property type="match status" value="1"/>
</dbReference>
<dbReference type="GO" id="GO:0003678">
    <property type="term" value="F:DNA helicase activity"/>
    <property type="evidence" value="ECO:0007669"/>
    <property type="project" value="InterPro"/>
</dbReference>
<dbReference type="GO" id="GO:0008270">
    <property type="term" value="F:zinc ion binding"/>
    <property type="evidence" value="ECO:0007669"/>
    <property type="project" value="UniProtKB-UniRule"/>
</dbReference>
<comment type="similarity">
    <text evidence="12 13">Belongs to the DnaG primase family.</text>
</comment>
<gene>
    <name evidence="12" type="primary">dnaG</name>
    <name evidence="17" type="ORF">IAD01_05625</name>
</gene>
<comment type="subunit">
    <text evidence="12">Monomer. Interacts with DnaB.</text>
</comment>
<dbReference type="InterPro" id="IPR006171">
    <property type="entry name" value="TOPRIM_dom"/>
</dbReference>
<dbReference type="InterPro" id="IPR036185">
    <property type="entry name" value="DNA_heli_DnaB-like_N_sf"/>
</dbReference>
<dbReference type="GO" id="GO:0005737">
    <property type="term" value="C:cytoplasm"/>
    <property type="evidence" value="ECO:0007669"/>
    <property type="project" value="TreeGrafter"/>
</dbReference>
<dbReference type="InterPro" id="IPR013264">
    <property type="entry name" value="DNAG_N"/>
</dbReference>
<reference evidence="17" key="2">
    <citation type="journal article" date="2021" name="PeerJ">
        <title>Extensive microbial diversity within the chicken gut microbiome revealed by metagenomics and culture.</title>
        <authorList>
            <person name="Gilroy R."/>
            <person name="Ravi A."/>
            <person name="Getino M."/>
            <person name="Pursley I."/>
            <person name="Horton D.L."/>
            <person name="Alikhan N.F."/>
            <person name="Baker D."/>
            <person name="Gharbi K."/>
            <person name="Hall N."/>
            <person name="Watson M."/>
            <person name="Adriaenssens E.M."/>
            <person name="Foster-Nyarko E."/>
            <person name="Jarju S."/>
            <person name="Secka A."/>
            <person name="Antonio M."/>
            <person name="Oren A."/>
            <person name="Chaudhuri R.R."/>
            <person name="La Ragione R."/>
            <person name="Hildebrand F."/>
            <person name="Pallen M.J."/>
        </authorList>
    </citation>
    <scope>NUCLEOTIDE SEQUENCE</scope>
    <source>
        <strain evidence="17">CHK157-1446</strain>
    </source>
</reference>
<comment type="cofactor">
    <cofactor evidence="12 13 14">
        <name>Zn(2+)</name>
        <dbReference type="ChEBI" id="CHEBI:29105"/>
    </cofactor>
    <text evidence="12 13 14">Binds 1 zinc ion per monomer.</text>
</comment>
<accession>A0A9D1EPM0</accession>
<dbReference type="Gene3D" id="3.40.1360.10">
    <property type="match status" value="1"/>
</dbReference>
<dbReference type="InterPro" id="IPR019475">
    <property type="entry name" value="DNA_primase_DnaB-bd"/>
</dbReference>
<evidence type="ECO:0000256" key="3">
    <source>
        <dbReference type="ARBA" id="ARBA00022679"/>
    </source>
</evidence>
<evidence type="ECO:0000256" key="13">
    <source>
        <dbReference type="PIRNR" id="PIRNR002811"/>
    </source>
</evidence>
<feature type="compositionally biased region" description="Basic and acidic residues" evidence="15">
    <location>
        <begin position="440"/>
        <end position="452"/>
    </location>
</feature>
<evidence type="ECO:0000256" key="14">
    <source>
        <dbReference type="PIRSR" id="PIRSR002811-1"/>
    </source>
</evidence>
<keyword evidence="5 12" id="KW-0235">DNA replication</keyword>
<evidence type="ECO:0000313" key="17">
    <source>
        <dbReference type="EMBL" id="HIS24865.1"/>
    </source>
</evidence>
<dbReference type="SUPFAM" id="SSF56731">
    <property type="entry name" value="DNA primase core"/>
    <property type="match status" value="1"/>
</dbReference>
<dbReference type="InterPro" id="IPR016136">
    <property type="entry name" value="DNA_helicase_N/primase_C"/>
</dbReference>
<reference evidence="17" key="1">
    <citation type="submission" date="2020-10" db="EMBL/GenBank/DDBJ databases">
        <authorList>
            <person name="Gilroy R."/>
        </authorList>
    </citation>
    <scope>NUCLEOTIDE SEQUENCE</scope>
    <source>
        <strain evidence="17">CHK157-1446</strain>
    </source>
</reference>
<comment type="domain">
    <text evidence="12">Contains an N-terminal zinc-binding domain, a central core domain that contains the primase activity, and a C-terminal DnaB-binding domain.</text>
</comment>
<keyword evidence="4 12" id="KW-0548">Nucleotidyltransferase</keyword>
<evidence type="ECO:0000259" key="16">
    <source>
        <dbReference type="PROSITE" id="PS50880"/>
    </source>
</evidence>
<evidence type="ECO:0000256" key="10">
    <source>
        <dbReference type="ARBA" id="ARBA00023125"/>
    </source>
</evidence>
<keyword evidence="11 12" id="KW-0804">Transcription</keyword>
<dbReference type="InterPro" id="IPR002694">
    <property type="entry name" value="Znf_CHC2"/>
</dbReference>
<dbReference type="EMBL" id="DVIR01000054">
    <property type="protein sequence ID" value="HIS24865.1"/>
    <property type="molecule type" value="Genomic_DNA"/>
</dbReference>
<dbReference type="SMART" id="SM00493">
    <property type="entry name" value="TOPRIM"/>
    <property type="match status" value="1"/>
</dbReference>
<dbReference type="Gene3D" id="3.90.980.10">
    <property type="entry name" value="DNA primase, catalytic core, N-terminal domain"/>
    <property type="match status" value="1"/>
</dbReference>
<evidence type="ECO:0000256" key="1">
    <source>
        <dbReference type="ARBA" id="ARBA00022478"/>
    </source>
</evidence>
<feature type="zinc finger region" description="CHC2-type" evidence="12 14">
    <location>
        <begin position="38"/>
        <end position="62"/>
    </location>
</feature>
<proteinExistence type="inferred from homology"/>
<keyword evidence="2 12" id="KW-0639">Primosome</keyword>
<dbReference type="GO" id="GO:0003677">
    <property type="term" value="F:DNA binding"/>
    <property type="evidence" value="ECO:0007669"/>
    <property type="project" value="UniProtKB-KW"/>
</dbReference>
<evidence type="ECO:0000256" key="5">
    <source>
        <dbReference type="ARBA" id="ARBA00022705"/>
    </source>
</evidence>
<dbReference type="NCBIfam" id="TIGR01391">
    <property type="entry name" value="dnaG"/>
    <property type="match status" value="1"/>
</dbReference>
<dbReference type="InterPro" id="IPR037068">
    <property type="entry name" value="DNA_primase_core_N_sf"/>
</dbReference>
<dbReference type="GO" id="GO:1990077">
    <property type="term" value="C:primosome complex"/>
    <property type="evidence" value="ECO:0007669"/>
    <property type="project" value="UniProtKB-KW"/>
</dbReference>
<name>A0A9D1EPM0_9FIRM</name>
<keyword evidence="6 12" id="KW-0479">Metal-binding</keyword>
<dbReference type="FunFam" id="3.90.580.10:FF:000001">
    <property type="entry name" value="DNA primase"/>
    <property type="match status" value="1"/>
</dbReference>
<organism evidence="17 18">
    <name type="scientific">Candidatus Faeciplasma gallinarum</name>
    <dbReference type="NCBI Taxonomy" id="2840799"/>
    <lineage>
        <taxon>Bacteria</taxon>
        <taxon>Bacillati</taxon>
        <taxon>Bacillota</taxon>
        <taxon>Clostridia</taxon>
        <taxon>Eubacteriales</taxon>
        <taxon>Oscillospiraceae</taxon>
        <taxon>Oscillospiraceae incertae sedis</taxon>
        <taxon>Candidatus Faeciplasma</taxon>
    </lineage>
</organism>
<feature type="domain" description="Toprim" evidence="16">
    <location>
        <begin position="256"/>
        <end position="340"/>
    </location>
</feature>
<dbReference type="SMART" id="SM00400">
    <property type="entry name" value="ZnF_CHCC"/>
    <property type="match status" value="1"/>
</dbReference>
<keyword evidence="3 12" id="KW-0808">Transferase</keyword>
<dbReference type="Pfam" id="PF00772">
    <property type="entry name" value="DnaB"/>
    <property type="match status" value="1"/>
</dbReference>
<dbReference type="Gene3D" id="3.90.580.10">
    <property type="entry name" value="Zinc finger, CHC2-type domain"/>
    <property type="match status" value="1"/>
</dbReference>
<evidence type="ECO:0000256" key="11">
    <source>
        <dbReference type="ARBA" id="ARBA00023163"/>
    </source>
</evidence>
<keyword evidence="7 12" id="KW-0863">Zinc-finger</keyword>
<dbReference type="HAMAP" id="MF_00974">
    <property type="entry name" value="DNA_primase_DnaG"/>
    <property type="match status" value="1"/>
</dbReference>
<dbReference type="InterPro" id="IPR006295">
    <property type="entry name" value="DNA_primase_DnaG"/>
</dbReference>
<dbReference type="GO" id="GO:0003899">
    <property type="term" value="F:DNA-directed RNA polymerase activity"/>
    <property type="evidence" value="ECO:0007669"/>
    <property type="project" value="UniProtKB-UniRule"/>
</dbReference>
<dbReference type="Pfam" id="PF08275">
    <property type="entry name" value="DNAG_N"/>
    <property type="match status" value="1"/>
</dbReference>
<evidence type="ECO:0000256" key="12">
    <source>
        <dbReference type="HAMAP-Rule" id="MF_00974"/>
    </source>
</evidence>
<dbReference type="SUPFAM" id="SSF48024">
    <property type="entry name" value="N-terminal domain of DnaB helicase"/>
    <property type="match status" value="1"/>
</dbReference>
<keyword evidence="1 12" id="KW-0240">DNA-directed RNA polymerase</keyword>
<evidence type="ECO:0000256" key="4">
    <source>
        <dbReference type="ARBA" id="ARBA00022695"/>
    </source>
</evidence>
<comment type="function">
    <text evidence="12 13">RNA polymerase that catalyzes the synthesis of short RNA molecules used as primers for DNA polymerase during DNA replication.</text>
</comment>
<dbReference type="Pfam" id="PF01807">
    <property type="entry name" value="Zn_ribbon_DnaG"/>
    <property type="match status" value="1"/>
</dbReference>
<dbReference type="SUPFAM" id="SSF57783">
    <property type="entry name" value="Zinc beta-ribbon"/>
    <property type="match status" value="1"/>
</dbReference>
<dbReference type="GO" id="GO:0005524">
    <property type="term" value="F:ATP binding"/>
    <property type="evidence" value="ECO:0007669"/>
    <property type="project" value="InterPro"/>
</dbReference>
<evidence type="ECO:0000256" key="7">
    <source>
        <dbReference type="ARBA" id="ARBA00022771"/>
    </source>
</evidence>
<keyword evidence="9" id="KW-0460">Magnesium</keyword>
<dbReference type="GO" id="GO:0000428">
    <property type="term" value="C:DNA-directed RNA polymerase complex"/>
    <property type="evidence" value="ECO:0007669"/>
    <property type="project" value="UniProtKB-KW"/>
</dbReference>
<dbReference type="CDD" id="cd03364">
    <property type="entry name" value="TOPRIM_DnaG_primases"/>
    <property type="match status" value="1"/>
</dbReference>
<evidence type="ECO:0000313" key="18">
    <source>
        <dbReference type="Proteomes" id="UP000823982"/>
    </source>
</evidence>
<dbReference type="GO" id="GO:0006269">
    <property type="term" value="P:DNA replication, synthesis of primer"/>
    <property type="evidence" value="ECO:0007669"/>
    <property type="project" value="UniProtKB-UniRule"/>
</dbReference>
<dbReference type="InterPro" id="IPR050219">
    <property type="entry name" value="DnaG_primase"/>
</dbReference>
<dbReference type="InterPro" id="IPR036977">
    <property type="entry name" value="DNA_primase_Znf_CHC2"/>
</dbReference>
<evidence type="ECO:0000256" key="15">
    <source>
        <dbReference type="SAM" id="MobiDB-lite"/>
    </source>
</evidence>
<comment type="caution">
    <text evidence="17">The sequence shown here is derived from an EMBL/GenBank/DDBJ whole genome shotgun (WGS) entry which is preliminary data.</text>
</comment>
<comment type="catalytic activity">
    <reaction evidence="12">
        <text>ssDNA + n NTP = ssDNA/pppN(pN)n-1 hybrid + (n-1) diphosphate.</text>
        <dbReference type="EC" id="2.7.7.101"/>
    </reaction>
</comment>
<feature type="region of interest" description="Disordered" evidence="15">
    <location>
        <begin position="440"/>
        <end position="465"/>
    </location>
</feature>
<dbReference type="Pfam" id="PF10410">
    <property type="entry name" value="DnaB_bind"/>
    <property type="match status" value="1"/>
</dbReference>
<keyword evidence="10 12" id="KW-0238">DNA-binding</keyword>
<dbReference type="Pfam" id="PF13155">
    <property type="entry name" value="Toprim_2"/>
    <property type="match status" value="1"/>
</dbReference>
<dbReference type="PROSITE" id="PS50880">
    <property type="entry name" value="TOPRIM"/>
    <property type="match status" value="1"/>
</dbReference>
<evidence type="ECO:0000256" key="2">
    <source>
        <dbReference type="ARBA" id="ARBA00022515"/>
    </source>
</evidence>
<sequence length="586" mass="65582">MPLPREFLERVRDANHIDDVMRQYVTLHRSGHGYKCLCPFHSERTPSCMVYTDTESFYCFGCGAGGDVITFIEKIENLDYIEAVRFLAQRSAIPMPEDGFDDRAAKAKKRILEMNREAAKFFYSNLKTNDGRAGLEYLINKRRLAASTIKKFGIGVASNHWTALLNHMTALGYTEQELTAASLASQKNGRYFDFFVNRVIFPIFDIRGNVIAFSGRTLESDPKGMKYLNSRGTPVYEKSRTLFAMNFAKNKAAKTKRLILCEGNVDVVTLHQAGFDEAVATCGTALTPEHARLMSAYCNEVFICYDADEAGQKATAAAIDILSAAGLKARVVSVAAQGVKDVDDYINKLGGERFKLLLDGSSDSVAYKLSKCRSGLDMDSDSGRVEYLRRAVVVLAGIESKIEREVYTLRLAAEQGVPKEVITAELTAYLSKKHRSEKNKEWQRIETGRQQRDSINPEAAAHPKEAKAEEGIIAYLMSHPDRAGRVFGSLGSDKFVTSFHRRVYEKLKKCYEAEQSVSLSSLSDEFSADEMGRISYILAKFRELTVDEKTLDDYVRLLNNNKPSGSGGDMTDDEFLNYVNNLRKAK</sequence>
<keyword evidence="8 12" id="KW-0862">Zinc</keyword>
<dbReference type="Proteomes" id="UP000823982">
    <property type="component" value="Unassembled WGS sequence"/>
</dbReference>
<dbReference type="InterPro" id="IPR030846">
    <property type="entry name" value="DnaG_bac"/>
</dbReference>
<dbReference type="Gene3D" id="1.10.860.10">
    <property type="entry name" value="DNAb Helicase, Chain A"/>
    <property type="match status" value="1"/>
</dbReference>
<evidence type="ECO:0000256" key="6">
    <source>
        <dbReference type="ARBA" id="ARBA00022723"/>
    </source>
</evidence>
<dbReference type="PANTHER" id="PTHR30313:SF2">
    <property type="entry name" value="DNA PRIMASE"/>
    <property type="match status" value="1"/>
</dbReference>
<dbReference type="EC" id="2.7.7.101" evidence="12"/>
<evidence type="ECO:0000256" key="8">
    <source>
        <dbReference type="ARBA" id="ARBA00022833"/>
    </source>
</evidence>
<protein>
    <recommendedName>
        <fullName evidence="12 13">DNA primase</fullName>
        <ecNumber evidence="12">2.7.7.101</ecNumber>
    </recommendedName>
</protein>